<keyword evidence="4 11" id="KW-0637">Prenyltransferase</keyword>
<evidence type="ECO:0000256" key="1">
    <source>
        <dbReference type="ARBA" id="ARBA00010497"/>
    </source>
</evidence>
<dbReference type="InterPro" id="IPR008930">
    <property type="entry name" value="Terpenoid_cyclase/PrenylTrfase"/>
</dbReference>
<dbReference type="GO" id="GO:0005968">
    <property type="term" value="C:Rab-protein geranylgeranyltransferase complex"/>
    <property type="evidence" value="ECO:0007669"/>
    <property type="project" value="UniProtKB-UniRule"/>
</dbReference>
<proteinExistence type="inferred from homology"/>
<evidence type="ECO:0000313" key="14">
    <source>
        <dbReference type="Proteomes" id="UP000027195"/>
    </source>
</evidence>
<feature type="domain" description="Prenyltransferase alpha-alpha toroid" evidence="12">
    <location>
        <begin position="12"/>
        <end position="310"/>
    </location>
</feature>
<name>A0A067MTS7_BOTB1</name>
<dbReference type="PANTHER" id="PTHR11774:SF11">
    <property type="entry name" value="GERANYLGERANYL TRANSFERASE TYPE-2 SUBUNIT BETA"/>
    <property type="match status" value="1"/>
</dbReference>
<evidence type="ECO:0000256" key="7">
    <source>
        <dbReference type="ARBA" id="ARBA00022737"/>
    </source>
</evidence>
<dbReference type="SUPFAM" id="SSF48239">
    <property type="entry name" value="Terpenoid cyclases/Protein prenyltransferases"/>
    <property type="match status" value="1"/>
</dbReference>
<sequence>MKAAAGAPPSTLLTDLHVSYIKNLANGTDDLAYHLSAHLRMNAVYWGLTALCIMKHKDALDRDEMVEFTMSCWDEEAGAFGAHPEHDAHILSTLSAIQVLTIQGATDRLDVPRIVSFILSLQNPSGSFSGDKFGETDTRFTYCAVSALSLLGQLDKLDVDKTVGYLRRCRNFDGGFGSKEGSESHAAQVWVCVGALAILDRLDQIDGQMLGWWLSERQLPNGGLNGRPEKLEDVCYSFWVLSSLSILGKLKWIEPDAVTAFILSAQDLELGGISDRPGNVVDVFHTIFGVAGLSLLGYPDLADLDPVYCMPADIIERMGLRKGWVALERRAKDA</sequence>
<dbReference type="InterPro" id="IPR026873">
    <property type="entry name" value="Ptb1"/>
</dbReference>
<organism evidence="13 14">
    <name type="scientific">Botryobasidium botryosum (strain FD-172 SS1)</name>
    <dbReference type="NCBI Taxonomy" id="930990"/>
    <lineage>
        <taxon>Eukaryota</taxon>
        <taxon>Fungi</taxon>
        <taxon>Dikarya</taxon>
        <taxon>Basidiomycota</taxon>
        <taxon>Agaricomycotina</taxon>
        <taxon>Agaricomycetes</taxon>
        <taxon>Cantharellales</taxon>
        <taxon>Botryobasidiaceae</taxon>
        <taxon>Botryobasidium</taxon>
    </lineage>
</organism>
<gene>
    <name evidence="13" type="ORF">BOTBODRAFT_28630</name>
</gene>
<dbReference type="EC" id="2.5.1.60" evidence="3 11"/>
<evidence type="ECO:0000256" key="10">
    <source>
        <dbReference type="ARBA" id="ARBA00069127"/>
    </source>
</evidence>
<dbReference type="Proteomes" id="UP000027195">
    <property type="component" value="Unassembled WGS sequence"/>
</dbReference>
<dbReference type="GO" id="GO:0046872">
    <property type="term" value="F:metal ion binding"/>
    <property type="evidence" value="ECO:0007669"/>
    <property type="project" value="UniProtKB-KW"/>
</dbReference>
<evidence type="ECO:0000256" key="4">
    <source>
        <dbReference type="ARBA" id="ARBA00022602"/>
    </source>
</evidence>
<comment type="similarity">
    <text evidence="1 11">Belongs to the protein prenyltransferase subunit beta family.</text>
</comment>
<evidence type="ECO:0000256" key="6">
    <source>
        <dbReference type="ARBA" id="ARBA00022723"/>
    </source>
</evidence>
<dbReference type="STRING" id="930990.A0A067MTS7"/>
<dbReference type="InterPro" id="IPR001330">
    <property type="entry name" value="Prenyltrans"/>
</dbReference>
<keyword evidence="7" id="KW-0677">Repeat</keyword>
<dbReference type="PANTHER" id="PTHR11774">
    <property type="entry name" value="GERANYLGERANYL TRANSFERASE TYPE BETA SUBUNIT"/>
    <property type="match status" value="1"/>
</dbReference>
<evidence type="ECO:0000256" key="8">
    <source>
        <dbReference type="ARBA" id="ARBA00022833"/>
    </source>
</evidence>
<evidence type="ECO:0000313" key="13">
    <source>
        <dbReference type="EMBL" id="KDQ19148.1"/>
    </source>
</evidence>
<dbReference type="AlphaFoldDB" id="A0A067MTS7"/>
<evidence type="ECO:0000256" key="9">
    <source>
        <dbReference type="ARBA" id="ARBA00047658"/>
    </source>
</evidence>
<evidence type="ECO:0000259" key="12">
    <source>
        <dbReference type="Pfam" id="PF00432"/>
    </source>
</evidence>
<keyword evidence="8 11" id="KW-0862">Zinc</keyword>
<keyword evidence="14" id="KW-1185">Reference proteome</keyword>
<dbReference type="InParanoid" id="A0A067MTS7"/>
<keyword evidence="5 11" id="KW-0808">Transferase</keyword>
<accession>A0A067MTS7</accession>
<dbReference type="InterPro" id="IPR045089">
    <property type="entry name" value="PGGT1B-like"/>
</dbReference>
<dbReference type="HOGENOM" id="CLU_028946_3_0_1"/>
<comment type="subunit">
    <text evidence="2">Heterodimer of an alpha and a beta subunit.</text>
</comment>
<protein>
    <recommendedName>
        <fullName evidence="10 11">Geranylgeranyl transferase type-2 subunit beta</fullName>
        <ecNumber evidence="3 11">2.5.1.60</ecNumber>
    </recommendedName>
</protein>
<dbReference type="CDD" id="cd02894">
    <property type="entry name" value="GGTase-II"/>
    <property type="match status" value="1"/>
</dbReference>
<evidence type="ECO:0000256" key="3">
    <source>
        <dbReference type="ARBA" id="ARBA00012656"/>
    </source>
</evidence>
<evidence type="ECO:0000256" key="11">
    <source>
        <dbReference type="RuleBase" id="RU365076"/>
    </source>
</evidence>
<keyword evidence="6 11" id="KW-0479">Metal-binding</keyword>
<reference evidence="14" key="1">
    <citation type="journal article" date="2014" name="Proc. Natl. Acad. Sci. U.S.A.">
        <title>Extensive sampling of basidiomycete genomes demonstrates inadequacy of the white-rot/brown-rot paradigm for wood decay fungi.</title>
        <authorList>
            <person name="Riley R."/>
            <person name="Salamov A.A."/>
            <person name="Brown D.W."/>
            <person name="Nagy L.G."/>
            <person name="Floudas D."/>
            <person name="Held B.W."/>
            <person name="Levasseur A."/>
            <person name="Lombard V."/>
            <person name="Morin E."/>
            <person name="Otillar R."/>
            <person name="Lindquist E.A."/>
            <person name="Sun H."/>
            <person name="LaButti K.M."/>
            <person name="Schmutz J."/>
            <person name="Jabbour D."/>
            <person name="Luo H."/>
            <person name="Baker S.E."/>
            <person name="Pisabarro A.G."/>
            <person name="Walton J.D."/>
            <person name="Blanchette R.A."/>
            <person name="Henrissat B."/>
            <person name="Martin F."/>
            <person name="Cullen D."/>
            <person name="Hibbett D.S."/>
            <person name="Grigoriev I.V."/>
        </authorList>
    </citation>
    <scope>NUCLEOTIDE SEQUENCE [LARGE SCALE GENOMIC DNA]</scope>
    <source>
        <strain evidence="14">FD-172 SS1</strain>
    </source>
</reference>
<dbReference type="EMBL" id="KL198020">
    <property type="protein sequence ID" value="KDQ19148.1"/>
    <property type="molecule type" value="Genomic_DNA"/>
</dbReference>
<comment type="catalytic activity">
    <reaction evidence="9 11">
        <text>geranylgeranyl diphosphate + L-cysteinyl-[protein] = S-geranylgeranyl-L-cysteinyl-[protein] + diphosphate</text>
        <dbReference type="Rhea" id="RHEA:21240"/>
        <dbReference type="Rhea" id="RHEA-COMP:10131"/>
        <dbReference type="Rhea" id="RHEA-COMP:11537"/>
        <dbReference type="ChEBI" id="CHEBI:29950"/>
        <dbReference type="ChEBI" id="CHEBI:33019"/>
        <dbReference type="ChEBI" id="CHEBI:57533"/>
        <dbReference type="ChEBI" id="CHEBI:86021"/>
        <dbReference type="EC" id="2.5.1.60"/>
    </reaction>
</comment>
<dbReference type="GO" id="GO:0004663">
    <property type="term" value="F:Rab geranylgeranyltransferase activity"/>
    <property type="evidence" value="ECO:0007669"/>
    <property type="project" value="UniProtKB-UniRule"/>
</dbReference>
<comment type="function">
    <text evidence="11">Catalyzes the transfer of a geranylgeranyl moiety from geranylgeranyl diphosphate to both cysteines of proteins with the C-terminal sequence -XXCC, -XCXC and -CCXX.</text>
</comment>
<dbReference type="Gene3D" id="1.50.10.20">
    <property type="match status" value="1"/>
</dbReference>
<dbReference type="FunFam" id="1.50.10.20:FF:000012">
    <property type="entry name" value="Geranylgeranyl transferase type-2 subunit beta"/>
    <property type="match status" value="1"/>
</dbReference>
<evidence type="ECO:0000256" key="5">
    <source>
        <dbReference type="ARBA" id="ARBA00022679"/>
    </source>
</evidence>
<dbReference type="OrthoDB" id="5428259at2759"/>
<dbReference type="Pfam" id="PF00432">
    <property type="entry name" value="Prenyltrans"/>
    <property type="match status" value="1"/>
</dbReference>
<dbReference type="GO" id="GO:0072657">
    <property type="term" value="P:protein localization to membrane"/>
    <property type="evidence" value="ECO:0007669"/>
    <property type="project" value="UniProtKB-ARBA"/>
</dbReference>
<comment type="cofactor">
    <cofactor evidence="11">
        <name>Zn(2+)</name>
        <dbReference type="ChEBI" id="CHEBI:29105"/>
    </cofactor>
    <text evidence="11">Binds 1 zinc ion per subunit.</text>
</comment>
<evidence type="ECO:0000256" key="2">
    <source>
        <dbReference type="ARBA" id="ARBA00011355"/>
    </source>
</evidence>